<dbReference type="PANTHER" id="PTHR11461:SF211">
    <property type="entry name" value="GH10112P-RELATED"/>
    <property type="match status" value="1"/>
</dbReference>
<evidence type="ECO:0000256" key="1">
    <source>
        <dbReference type="RuleBase" id="RU000411"/>
    </source>
</evidence>
<dbReference type="Pfam" id="PF00079">
    <property type="entry name" value="Serpin"/>
    <property type="match status" value="1"/>
</dbReference>
<dbReference type="PANTHER" id="PTHR11461">
    <property type="entry name" value="SERINE PROTEASE INHIBITOR, SERPIN"/>
    <property type="match status" value="1"/>
</dbReference>
<accession>A0A1H1I501</accession>
<dbReference type="Proteomes" id="UP000217103">
    <property type="component" value="Unassembled WGS sequence"/>
</dbReference>
<sequence length="381" mass="40311">MTTPADAPIGRIVRGMTAFGYDLHSRTARPGENTVVSPFSVAAAFGMARAGAAGRTGTALDEIFDFPADGPHSAFNALTGRIVTTDGPPPRRRPGATRDAERGPEPPVVALANGTFVQDGLDVRREFLRTVTAHYGAGVHVVDFGGDATGFIDAWAEERTAGRITRVFDRLPESTRVVLANAAYLRAEWERPFAGATPPERGTFTRADGGTTPVDLMRLNAPLRYAEGEGWQAVELRYAESELAMWVLVPETGASPTALLSPDTLARVADGLSERQVDLAMPGWDFSASIDLMKALDLAGGDFSGIADGLTLDRAVHRATITVDEWGTEAAAVTGLAFPVSAPPSPQAVVRADHPFAFAVVHTPTRAPLFIGQVADPGRTG</sequence>
<name>A0A1H1I501_9ACTN</name>
<dbReference type="STRING" id="35622.SAMN04489764_5169"/>
<keyword evidence="5" id="KW-1185">Reference proteome</keyword>
<evidence type="ECO:0000313" key="4">
    <source>
        <dbReference type="EMBL" id="SDR32448.1"/>
    </source>
</evidence>
<proteinExistence type="inferred from homology"/>
<protein>
    <submittedName>
        <fullName evidence="4">Serpin B</fullName>
    </submittedName>
</protein>
<organism evidence="4 5">
    <name type="scientific">Thermostaphylospora chromogena</name>
    <dbReference type="NCBI Taxonomy" id="35622"/>
    <lineage>
        <taxon>Bacteria</taxon>
        <taxon>Bacillati</taxon>
        <taxon>Actinomycetota</taxon>
        <taxon>Actinomycetes</taxon>
        <taxon>Streptosporangiales</taxon>
        <taxon>Thermomonosporaceae</taxon>
        <taxon>Thermostaphylospora</taxon>
    </lineage>
</organism>
<dbReference type="Gene3D" id="3.30.497.10">
    <property type="entry name" value="Antithrombin, subunit I, domain 2"/>
    <property type="match status" value="2"/>
</dbReference>
<dbReference type="AlphaFoldDB" id="A0A1H1I501"/>
<comment type="similarity">
    <text evidence="1">Belongs to the serpin family.</text>
</comment>
<dbReference type="Gene3D" id="2.30.39.10">
    <property type="entry name" value="Alpha-1-antitrypsin, domain 1"/>
    <property type="match status" value="1"/>
</dbReference>
<dbReference type="SUPFAM" id="SSF56574">
    <property type="entry name" value="Serpins"/>
    <property type="match status" value="1"/>
</dbReference>
<gene>
    <name evidence="4" type="ORF">SAMN04489764_5169</name>
</gene>
<dbReference type="InterPro" id="IPR000215">
    <property type="entry name" value="Serpin_fam"/>
</dbReference>
<dbReference type="SMART" id="SM00093">
    <property type="entry name" value="SERPIN"/>
    <property type="match status" value="1"/>
</dbReference>
<evidence type="ECO:0000259" key="3">
    <source>
        <dbReference type="SMART" id="SM00093"/>
    </source>
</evidence>
<dbReference type="InterPro" id="IPR042178">
    <property type="entry name" value="Serpin_sf_1"/>
</dbReference>
<dbReference type="GO" id="GO:0005615">
    <property type="term" value="C:extracellular space"/>
    <property type="evidence" value="ECO:0007669"/>
    <property type="project" value="InterPro"/>
</dbReference>
<dbReference type="InterPro" id="IPR042185">
    <property type="entry name" value="Serpin_sf_2"/>
</dbReference>
<dbReference type="InterPro" id="IPR036186">
    <property type="entry name" value="Serpin_sf"/>
</dbReference>
<dbReference type="EMBL" id="FNKK01000002">
    <property type="protein sequence ID" value="SDR32448.1"/>
    <property type="molecule type" value="Genomic_DNA"/>
</dbReference>
<feature type="region of interest" description="Disordered" evidence="2">
    <location>
        <begin position="81"/>
        <end position="106"/>
    </location>
</feature>
<dbReference type="GO" id="GO:0004867">
    <property type="term" value="F:serine-type endopeptidase inhibitor activity"/>
    <property type="evidence" value="ECO:0007669"/>
    <property type="project" value="InterPro"/>
</dbReference>
<feature type="domain" description="Serpin" evidence="3">
    <location>
        <begin position="21"/>
        <end position="377"/>
    </location>
</feature>
<reference evidence="4 5" key="1">
    <citation type="submission" date="2016-10" db="EMBL/GenBank/DDBJ databases">
        <authorList>
            <person name="de Groot N.N."/>
        </authorList>
    </citation>
    <scope>NUCLEOTIDE SEQUENCE [LARGE SCALE GENOMIC DNA]</scope>
    <source>
        <strain evidence="4 5">DSM 43794</strain>
    </source>
</reference>
<dbReference type="CDD" id="cd19590">
    <property type="entry name" value="serpin_thermopin-like"/>
    <property type="match status" value="1"/>
</dbReference>
<dbReference type="InterPro" id="IPR023796">
    <property type="entry name" value="Serpin_dom"/>
</dbReference>
<evidence type="ECO:0000313" key="5">
    <source>
        <dbReference type="Proteomes" id="UP000217103"/>
    </source>
</evidence>
<evidence type="ECO:0000256" key="2">
    <source>
        <dbReference type="SAM" id="MobiDB-lite"/>
    </source>
</evidence>